<comment type="caution">
    <text evidence="4">The sequence shown here is derived from an EMBL/GenBank/DDBJ whole genome shotgun (WGS) entry which is preliminary data.</text>
</comment>
<dbReference type="Proteomes" id="UP000531594">
    <property type="component" value="Unassembled WGS sequence"/>
</dbReference>
<comment type="similarity">
    <text evidence="1">Belongs to the CdaR family.</text>
</comment>
<proteinExistence type="inferred from homology"/>
<evidence type="ECO:0000259" key="2">
    <source>
        <dbReference type="Pfam" id="PF13556"/>
    </source>
</evidence>
<keyword evidence="5" id="KW-1185">Reference proteome</keyword>
<dbReference type="InterPro" id="IPR041522">
    <property type="entry name" value="CdaR_GGDEF"/>
</dbReference>
<feature type="domain" description="PucR C-terminal helix-turn-helix" evidence="2">
    <location>
        <begin position="323"/>
        <end position="380"/>
    </location>
</feature>
<evidence type="ECO:0000313" key="4">
    <source>
        <dbReference type="EMBL" id="MBB6446833.1"/>
    </source>
</evidence>
<dbReference type="InterPro" id="IPR042070">
    <property type="entry name" value="PucR_C-HTH_sf"/>
</dbReference>
<dbReference type="InterPro" id="IPR025736">
    <property type="entry name" value="PucR_C-HTH_dom"/>
</dbReference>
<dbReference type="EMBL" id="JACHGK010000013">
    <property type="protein sequence ID" value="MBB6446833.1"/>
    <property type="molecule type" value="Genomic_DNA"/>
</dbReference>
<name>A0A7X0LWL1_9BACI</name>
<evidence type="ECO:0000313" key="5">
    <source>
        <dbReference type="Proteomes" id="UP000531594"/>
    </source>
</evidence>
<dbReference type="PANTHER" id="PTHR33744:SF1">
    <property type="entry name" value="DNA-BINDING TRANSCRIPTIONAL ACTIVATOR ADER"/>
    <property type="match status" value="1"/>
</dbReference>
<dbReference type="InterPro" id="IPR051448">
    <property type="entry name" value="CdaR-like_regulators"/>
</dbReference>
<gene>
    <name evidence="4" type="ORF">HNR53_003497</name>
</gene>
<dbReference type="Pfam" id="PF13556">
    <property type="entry name" value="HTH_30"/>
    <property type="match status" value="1"/>
</dbReference>
<accession>A0A7X0LWL1</accession>
<dbReference type="AlphaFoldDB" id="A0A7X0LWL1"/>
<dbReference type="PANTHER" id="PTHR33744">
    <property type="entry name" value="CARBOHYDRATE DIACID REGULATOR"/>
    <property type="match status" value="1"/>
</dbReference>
<dbReference type="RefSeq" id="WP_377802196.1">
    <property type="nucleotide sequence ID" value="NZ_JBHLZA010000066.1"/>
</dbReference>
<reference evidence="4 5" key="1">
    <citation type="submission" date="2020-08" db="EMBL/GenBank/DDBJ databases">
        <title>Genomic Encyclopedia of Type Strains, Phase IV (KMG-IV): sequencing the most valuable type-strain genomes for metagenomic binning, comparative biology and taxonomic classification.</title>
        <authorList>
            <person name="Goeker M."/>
        </authorList>
    </citation>
    <scope>NUCLEOTIDE SEQUENCE [LARGE SCALE GENOMIC DNA]</scope>
    <source>
        <strain evidence="4 5">DSM 5391</strain>
    </source>
</reference>
<sequence length="387" mass="45238">MEILENLAIELELSVSIIDFLEDKNFHYPKQEQTVELEKTLRSLLDPPFDHQAEMIDDKINIYRIRSLEEQEQNSWVMIPIKVNHILAGKIVVWEKGKELGYFDLLALRVTLAILVYTFGQIYYMNSKEAHFHDDFIREILLEESDKEKLLKNAKNLSWDVRNKYVCISFKQINNQIQLEDHRDLIGAITGRFFPKKETPLGLLDGVIIIFQPADETTSQLNNEELAKKCSKLIAALEKEIPNAIIMGGIGRSIDAFYRIKKSYNESMKTLEIGHLLYPDRKLHFYKDLGPFGLFNLEAFKEEVGHVFESISPVLQQEDKDELINTLKIYLESKCNYNLAAKRLYIHHNTVRYRIAKIQQLCQLDLEDSIERLKLEIILKLEKHLDE</sequence>
<evidence type="ECO:0000259" key="3">
    <source>
        <dbReference type="Pfam" id="PF17853"/>
    </source>
</evidence>
<protein>
    <submittedName>
        <fullName evidence="4">Purine catabolism regulator</fullName>
    </submittedName>
</protein>
<feature type="domain" description="CdaR GGDEF-like" evidence="3">
    <location>
        <begin position="146"/>
        <end position="273"/>
    </location>
</feature>
<dbReference type="Gene3D" id="1.10.10.2840">
    <property type="entry name" value="PucR C-terminal helix-turn-helix domain"/>
    <property type="match status" value="1"/>
</dbReference>
<organism evidence="4 5">
    <name type="scientific">Bacillus benzoevorans</name>
    <dbReference type="NCBI Taxonomy" id="1456"/>
    <lineage>
        <taxon>Bacteria</taxon>
        <taxon>Bacillati</taxon>
        <taxon>Bacillota</taxon>
        <taxon>Bacilli</taxon>
        <taxon>Bacillales</taxon>
        <taxon>Bacillaceae</taxon>
        <taxon>Bacillus</taxon>
    </lineage>
</organism>
<dbReference type="Pfam" id="PF17853">
    <property type="entry name" value="GGDEF_2"/>
    <property type="match status" value="1"/>
</dbReference>
<evidence type="ECO:0000256" key="1">
    <source>
        <dbReference type="ARBA" id="ARBA00006754"/>
    </source>
</evidence>